<dbReference type="Pfam" id="PF09388">
    <property type="entry name" value="SpoOE-like"/>
    <property type="match status" value="1"/>
</dbReference>
<organism evidence="1 2">
    <name type="scientific">Brevibacillus porteri</name>
    <dbReference type="NCBI Taxonomy" id="2126350"/>
    <lineage>
        <taxon>Bacteria</taxon>
        <taxon>Bacillati</taxon>
        <taxon>Bacillota</taxon>
        <taxon>Bacilli</taxon>
        <taxon>Bacillales</taxon>
        <taxon>Paenibacillaceae</taxon>
        <taxon>Brevibacillus</taxon>
    </lineage>
</organism>
<dbReference type="Proteomes" id="UP000241645">
    <property type="component" value="Unassembled WGS sequence"/>
</dbReference>
<dbReference type="Gene3D" id="4.10.280.10">
    <property type="entry name" value="Helix-loop-helix DNA-binding domain"/>
    <property type="match status" value="1"/>
</dbReference>
<dbReference type="InterPro" id="IPR018540">
    <property type="entry name" value="Spo0E-like"/>
</dbReference>
<dbReference type="SUPFAM" id="SSF140500">
    <property type="entry name" value="BAS1536-like"/>
    <property type="match status" value="1"/>
</dbReference>
<proteinExistence type="predicted"/>
<evidence type="ECO:0000313" key="2">
    <source>
        <dbReference type="Proteomes" id="UP000241645"/>
    </source>
</evidence>
<comment type="caution">
    <text evidence="1">The sequence shown here is derived from an EMBL/GenBank/DDBJ whole genome shotgun (WGS) entry which is preliminary data.</text>
</comment>
<name>A0ABX5FXZ7_9BACL</name>
<protein>
    <submittedName>
        <fullName evidence="1">Aspartyl-phosphate phosphatase Spo0E family protein</fullName>
    </submittedName>
</protein>
<dbReference type="RefSeq" id="WP_017249159.1">
    <property type="nucleotide sequence ID" value="NZ_JARMEW010000014.1"/>
</dbReference>
<dbReference type="InterPro" id="IPR036638">
    <property type="entry name" value="HLH_DNA-bd_sf"/>
</dbReference>
<reference evidence="1 2" key="1">
    <citation type="submission" date="2018-03" db="EMBL/GenBank/DDBJ databases">
        <title>Brevisbacillus phylogenomics.</title>
        <authorList>
            <person name="Dunlap C."/>
        </authorList>
    </citation>
    <scope>NUCLEOTIDE SEQUENCE [LARGE SCALE GENOMIC DNA]</scope>
    <source>
        <strain evidence="1 2">NRRL B-41110</strain>
    </source>
</reference>
<dbReference type="InterPro" id="IPR037208">
    <property type="entry name" value="Spo0E-like_sf"/>
</dbReference>
<sequence length="53" mass="6193">MEITSQMIDDLRLKLERAAKDAGYNFLDPEIVRISQQLDKLIVAHMQHEKRPS</sequence>
<evidence type="ECO:0000313" key="1">
    <source>
        <dbReference type="EMBL" id="PSK14736.1"/>
    </source>
</evidence>
<dbReference type="GeneID" id="95749266"/>
<keyword evidence="2" id="KW-1185">Reference proteome</keyword>
<accession>A0ABX5FXZ7</accession>
<gene>
    <name evidence="1" type="ORF">C7R92_03785</name>
</gene>
<dbReference type="EMBL" id="PXZO01000002">
    <property type="protein sequence ID" value="PSK14736.1"/>
    <property type="molecule type" value="Genomic_DNA"/>
</dbReference>